<protein>
    <submittedName>
        <fullName evidence="1">Uncharacterized protein</fullName>
    </submittedName>
</protein>
<dbReference type="AlphaFoldDB" id="A0A6L9EP48"/>
<reference evidence="1 2" key="1">
    <citation type="submission" date="2020-01" db="EMBL/GenBank/DDBJ databases">
        <title>Genome sequence of a 1,3-propanediol producer, Clostridium butyricum S3.</title>
        <authorList>
            <person name="Zhou J."/>
        </authorList>
    </citation>
    <scope>NUCLEOTIDE SEQUENCE [LARGE SCALE GENOMIC DNA]</scope>
    <source>
        <strain evidence="1 2">S3</strain>
    </source>
</reference>
<dbReference type="Proteomes" id="UP000474042">
    <property type="component" value="Unassembled WGS sequence"/>
</dbReference>
<dbReference type="EMBL" id="WOFV02000024">
    <property type="protein sequence ID" value="NAS18064.1"/>
    <property type="molecule type" value="Genomic_DNA"/>
</dbReference>
<name>A0A6L9EP48_CLOBU</name>
<feature type="non-terminal residue" evidence="1">
    <location>
        <position position="1"/>
    </location>
</feature>
<accession>A0A6L9EP48</accession>
<evidence type="ECO:0000313" key="2">
    <source>
        <dbReference type="Proteomes" id="UP000474042"/>
    </source>
</evidence>
<comment type="caution">
    <text evidence="1">The sequence shown here is derived from an EMBL/GenBank/DDBJ whole genome shotgun (WGS) entry which is preliminary data.</text>
</comment>
<proteinExistence type="predicted"/>
<sequence>SMLCCFTCRIQVNYNFLKLIKEIKENGEYKSANIKIDRYGYVIDTIYLKDKISINYSTLKSKQEDTICFFLSFKGIDVLINGILFESDNHINSYKDVASNKFLSIFEYKKILENFYIEEVRYDPDKYFFAYPNQLPREHKHVLNKYNKLLFAAPEERFQNRLVRYLKNNCEDTIQDEVRNADKDRYDVWILTEDKKLFVIEIKWLGQSINVEGKISSKYDGSRFLDGAYQLKEYVDSSDTYSSLFKDIKIYKGILLVYDARENDTSIIEFPKEFKFYPNIDLNSQHYILEKEKIKASSIYKKKIKNNLS</sequence>
<organism evidence="1 2">
    <name type="scientific">Clostridium butyricum</name>
    <dbReference type="NCBI Taxonomy" id="1492"/>
    <lineage>
        <taxon>Bacteria</taxon>
        <taxon>Bacillati</taxon>
        <taxon>Bacillota</taxon>
        <taxon>Clostridia</taxon>
        <taxon>Eubacteriales</taxon>
        <taxon>Clostridiaceae</taxon>
        <taxon>Clostridium</taxon>
    </lineage>
</organism>
<gene>
    <name evidence="1" type="ORF">GND98_009315</name>
</gene>
<evidence type="ECO:0000313" key="1">
    <source>
        <dbReference type="EMBL" id="NAS18064.1"/>
    </source>
</evidence>